<gene>
    <name evidence="2" type="ORF">OH76DRAFT_847764</name>
</gene>
<reference evidence="2 3" key="1">
    <citation type="journal article" date="2018" name="Biotechnol. Biofuels">
        <title>Integrative visual omics of the white-rot fungus Polyporus brumalis exposes the biotechnological potential of its oxidative enzymes for delignifying raw plant biomass.</title>
        <authorList>
            <person name="Miyauchi S."/>
            <person name="Rancon A."/>
            <person name="Drula E."/>
            <person name="Hage H."/>
            <person name="Chaduli D."/>
            <person name="Favel A."/>
            <person name="Grisel S."/>
            <person name="Henrissat B."/>
            <person name="Herpoel-Gimbert I."/>
            <person name="Ruiz-Duenas F.J."/>
            <person name="Chevret D."/>
            <person name="Hainaut M."/>
            <person name="Lin J."/>
            <person name="Wang M."/>
            <person name="Pangilinan J."/>
            <person name="Lipzen A."/>
            <person name="Lesage-Meessen L."/>
            <person name="Navarro D."/>
            <person name="Riley R."/>
            <person name="Grigoriev I.V."/>
            <person name="Zhou S."/>
            <person name="Raouche S."/>
            <person name="Rosso M.N."/>
        </authorList>
    </citation>
    <scope>NUCLEOTIDE SEQUENCE [LARGE SCALE GENOMIC DNA]</scope>
    <source>
        <strain evidence="2 3">BRFM 1820</strain>
    </source>
</reference>
<evidence type="ECO:0000256" key="1">
    <source>
        <dbReference type="SAM" id="MobiDB-lite"/>
    </source>
</evidence>
<proteinExistence type="predicted"/>
<keyword evidence="3" id="KW-1185">Reference proteome</keyword>
<feature type="region of interest" description="Disordered" evidence="1">
    <location>
        <begin position="62"/>
        <end position="98"/>
    </location>
</feature>
<name>A0A371DQU7_9APHY</name>
<dbReference type="OrthoDB" id="10512215at2759"/>
<organism evidence="2 3">
    <name type="scientific">Lentinus brumalis</name>
    <dbReference type="NCBI Taxonomy" id="2498619"/>
    <lineage>
        <taxon>Eukaryota</taxon>
        <taxon>Fungi</taxon>
        <taxon>Dikarya</taxon>
        <taxon>Basidiomycota</taxon>
        <taxon>Agaricomycotina</taxon>
        <taxon>Agaricomycetes</taxon>
        <taxon>Polyporales</taxon>
        <taxon>Polyporaceae</taxon>
        <taxon>Lentinus</taxon>
    </lineage>
</organism>
<protein>
    <submittedName>
        <fullName evidence="2">Uncharacterized protein</fullName>
    </submittedName>
</protein>
<evidence type="ECO:0000313" key="3">
    <source>
        <dbReference type="Proteomes" id="UP000256964"/>
    </source>
</evidence>
<feature type="region of interest" description="Disordered" evidence="1">
    <location>
        <begin position="132"/>
        <end position="161"/>
    </location>
</feature>
<evidence type="ECO:0000313" key="2">
    <source>
        <dbReference type="EMBL" id="RDX54902.1"/>
    </source>
</evidence>
<sequence length="161" mass="17540">MKDRSSSSTRVVQDLQDMYQNPELISVTASRRYKRRARRTRNNIVVSSEAFGAMGTYRIPGGARDDTGMREYALGPTDRIGERPPMHPIIEPRAPASEGHLLPRLEVPKTDPAPAVQNTIAWQLAQLSIPQEVPEESAALPEGSDDEPLCPGPSSAVPVAA</sequence>
<dbReference type="AlphaFoldDB" id="A0A371DQU7"/>
<dbReference type="Proteomes" id="UP000256964">
    <property type="component" value="Unassembled WGS sequence"/>
</dbReference>
<dbReference type="EMBL" id="KZ857383">
    <property type="protein sequence ID" value="RDX54902.1"/>
    <property type="molecule type" value="Genomic_DNA"/>
</dbReference>
<accession>A0A371DQU7</accession>